<dbReference type="VEuPathDB" id="TriTrypDB:ECC02_001679"/>
<evidence type="ECO:0000256" key="4">
    <source>
        <dbReference type="ARBA" id="ARBA00022824"/>
    </source>
</evidence>
<evidence type="ECO:0000256" key="1">
    <source>
        <dbReference type="ARBA" id="ARBA00004586"/>
    </source>
</evidence>
<dbReference type="Pfam" id="PF04622">
    <property type="entry name" value="ERG2_Sigma1R"/>
    <property type="match status" value="1"/>
</dbReference>
<dbReference type="VEuPathDB" id="TriTrypDB:BCY84_15209"/>
<dbReference type="InterPro" id="IPR006716">
    <property type="entry name" value="ERG2_sigma1_rcpt-like"/>
</dbReference>
<dbReference type="Proteomes" id="UP000246121">
    <property type="component" value="Unassembled WGS sequence"/>
</dbReference>
<keyword evidence="8" id="KW-0732">Signal</keyword>
<evidence type="ECO:0000313" key="9">
    <source>
        <dbReference type="EMBL" id="PWU95232.1"/>
    </source>
</evidence>
<evidence type="ECO:0000256" key="6">
    <source>
        <dbReference type="ARBA" id="ARBA00023136"/>
    </source>
</evidence>
<feature type="signal peptide" evidence="8">
    <location>
        <begin position="1"/>
        <end position="17"/>
    </location>
</feature>
<dbReference type="VEuPathDB" id="TriTrypDB:TcCLB.510329.90"/>
<evidence type="ECO:0000256" key="2">
    <source>
        <dbReference type="ARBA" id="ARBA00007141"/>
    </source>
</evidence>
<proteinExistence type="inferred from homology"/>
<comment type="subcellular location">
    <subcellularLocation>
        <location evidence="1">Endoplasmic reticulum membrane</location>
    </subcellularLocation>
</comment>
<dbReference type="EMBL" id="PRFA01000023">
    <property type="protein sequence ID" value="PWU95232.1"/>
    <property type="molecule type" value="Genomic_DNA"/>
</dbReference>
<keyword evidence="6" id="KW-0472">Membrane</keyword>
<dbReference type="VEuPathDB" id="TriTrypDB:TcCL_NonESM12430"/>
<reference evidence="9 10" key="1">
    <citation type="journal article" date="2018" name="Microb. Genom.">
        <title>Expanding an expanded genome: long-read sequencing of Trypanosoma cruzi.</title>
        <authorList>
            <person name="Berna L."/>
            <person name="Rodriguez M."/>
            <person name="Chiribao M.L."/>
            <person name="Parodi-Talice A."/>
            <person name="Pita S."/>
            <person name="Rijo G."/>
            <person name="Alvarez-Valin F."/>
            <person name="Robello C."/>
        </authorList>
    </citation>
    <scope>NUCLEOTIDE SEQUENCE [LARGE SCALE GENOMIC DNA]</scope>
    <source>
        <strain evidence="9 10">Dm28c</strain>
    </source>
</reference>
<dbReference type="VEuPathDB" id="TriTrypDB:Tc_MARK_3168"/>
<evidence type="ECO:0000256" key="7">
    <source>
        <dbReference type="RuleBase" id="RU368083"/>
    </source>
</evidence>
<dbReference type="PANTHER" id="PTHR10868">
    <property type="entry name" value="SIGMA 1-TYPE OPIOID RECEPTOR-RELATED"/>
    <property type="match status" value="1"/>
</dbReference>
<protein>
    <submittedName>
        <fullName evidence="9">C-8 sterol isomerase</fullName>
    </submittedName>
</protein>
<dbReference type="VEuPathDB" id="TriTrypDB:TcG_04044"/>
<comment type="caution">
    <text evidence="9">The sequence shown here is derived from an EMBL/GenBank/DDBJ whole genome shotgun (WGS) entry which is preliminary data.</text>
</comment>
<sequence>MKLLIAVVVAVAAVATSFLIDSPANWVFDPKTLKAVSHRGIEAARVQHGVNATPEQVIEKVINELTKTYPRYAVYSGRWLWNNAGGAMGSMTVLHCSFTEYVIIFGTAVGTEGHSGRFHWAEDFFTILYGEQWASLPKAANPEIYKPGDQHYLPRGSAKQYRMPNACWALEYARGNIPSMLFFGLADSITSTVDLLTLFQTVYESAWSMIQNLIQGKI</sequence>
<dbReference type="GO" id="GO:0005789">
    <property type="term" value="C:endoplasmic reticulum membrane"/>
    <property type="evidence" value="ECO:0007669"/>
    <property type="project" value="UniProtKB-SubCell"/>
</dbReference>
<organism evidence="9 10">
    <name type="scientific">Trypanosoma cruzi</name>
    <dbReference type="NCBI Taxonomy" id="5693"/>
    <lineage>
        <taxon>Eukaryota</taxon>
        <taxon>Discoba</taxon>
        <taxon>Euglenozoa</taxon>
        <taxon>Kinetoplastea</taxon>
        <taxon>Metakinetoplastina</taxon>
        <taxon>Trypanosomatida</taxon>
        <taxon>Trypanosomatidae</taxon>
        <taxon>Trypanosoma</taxon>
        <taxon>Schizotrypanum</taxon>
    </lineage>
</organism>
<keyword evidence="3" id="KW-0812">Transmembrane</keyword>
<keyword evidence="4" id="KW-0256">Endoplasmic reticulum</keyword>
<dbReference type="VEuPathDB" id="TriTrypDB:TcBrA4_0129690"/>
<feature type="chain" id="PRO_5015940382" evidence="8">
    <location>
        <begin position="18"/>
        <end position="218"/>
    </location>
</feature>
<keyword evidence="9" id="KW-0413">Isomerase</keyword>
<dbReference type="GO" id="GO:0016853">
    <property type="term" value="F:isomerase activity"/>
    <property type="evidence" value="ECO:0007669"/>
    <property type="project" value="UniProtKB-KW"/>
</dbReference>
<comment type="similarity">
    <text evidence="2 7">Belongs to the ERG2 family.</text>
</comment>
<dbReference type="VEuPathDB" id="TriTrypDB:C3747_14g420"/>
<dbReference type="PANTHER" id="PTHR10868:SF1">
    <property type="entry name" value="SIGMA NON-OPIOID INTRACELLULAR RECEPTOR 1"/>
    <property type="match status" value="1"/>
</dbReference>
<gene>
    <name evidence="9" type="ORF">C4B63_23g105</name>
</gene>
<keyword evidence="5" id="KW-1133">Transmembrane helix</keyword>
<evidence type="ECO:0000256" key="3">
    <source>
        <dbReference type="ARBA" id="ARBA00022692"/>
    </source>
</evidence>
<evidence type="ECO:0000256" key="5">
    <source>
        <dbReference type="ARBA" id="ARBA00022989"/>
    </source>
</evidence>
<dbReference type="AlphaFoldDB" id="A0A2V2VIH9"/>
<dbReference type="VEuPathDB" id="TriTrypDB:C4B63_23g105"/>
<name>A0A2V2VIH9_TRYCR</name>
<evidence type="ECO:0000256" key="8">
    <source>
        <dbReference type="SAM" id="SignalP"/>
    </source>
</evidence>
<evidence type="ECO:0000313" key="10">
    <source>
        <dbReference type="Proteomes" id="UP000246121"/>
    </source>
</evidence>
<accession>A0A2V2VIH9</accession>
<dbReference type="VEuPathDB" id="TriTrypDB:TCSYLVIO_004367"/>